<protein>
    <submittedName>
        <fullName evidence="1">Uncharacterized protein</fullName>
    </submittedName>
</protein>
<sequence>MTRTLNFGSFSNVGIGSSSSLRNLNSNLMRFGENWLTSDASVAPTCTLNLRNEQSTENKASNEMVTRCNSNLTPRKHYGNLSEHHVVDHLDLCRELHLLSSTPSHLPTLLFIEQMRFMDETMSFRMQSYNLIPSREVKEK</sequence>
<dbReference type="AlphaFoldDB" id="A0A7J6DVF5"/>
<accession>A0A7J6DVF5</accession>
<evidence type="ECO:0000313" key="2">
    <source>
        <dbReference type="Proteomes" id="UP000583929"/>
    </source>
</evidence>
<proteinExistence type="predicted"/>
<dbReference type="Proteomes" id="UP000583929">
    <property type="component" value="Unassembled WGS sequence"/>
</dbReference>
<reference evidence="1 2" key="1">
    <citation type="journal article" date="2020" name="bioRxiv">
        <title>Sequence and annotation of 42 cannabis genomes reveals extensive copy number variation in cannabinoid synthesis and pathogen resistance genes.</title>
        <authorList>
            <person name="Mckernan K.J."/>
            <person name="Helbert Y."/>
            <person name="Kane L.T."/>
            <person name="Ebling H."/>
            <person name="Zhang L."/>
            <person name="Liu B."/>
            <person name="Eaton Z."/>
            <person name="Mclaughlin S."/>
            <person name="Kingan S."/>
            <person name="Baybayan P."/>
            <person name="Concepcion G."/>
            <person name="Jordan M."/>
            <person name="Riva A."/>
            <person name="Barbazuk W."/>
            <person name="Harkins T."/>
        </authorList>
    </citation>
    <scope>NUCLEOTIDE SEQUENCE [LARGE SCALE GENOMIC DNA]</scope>
    <source>
        <strain evidence="2">cv. Jamaican Lion 4</strain>
        <tissue evidence="1">Leaf</tissue>
    </source>
</reference>
<gene>
    <name evidence="1" type="ORF">G4B88_000329</name>
</gene>
<comment type="caution">
    <text evidence="1">The sequence shown here is derived from an EMBL/GenBank/DDBJ whole genome shotgun (WGS) entry which is preliminary data.</text>
</comment>
<organism evidence="1 2">
    <name type="scientific">Cannabis sativa</name>
    <name type="common">Hemp</name>
    <name type="synonym">Marijuana</name>
    <dbReference type="NCBI Taxonomy" id="3483"/>
    <lineage>
        <taxon>Eukaryota</taxon>
        <taxon>Viridiplantae</taxon>
        <taxon>Streptophyta</taxon>
        <taxon>Embryophyta</taxon>
        <taxon>Tracheophyta</taxon>
        <taxon>Spermatophyta</taxon>
        <taxon>Magnoliopsida</taxon>
        <taxon>eudicotyledons</taxon>
        <taxon>Gunneridae</taxon>
        <taxon>Pentapetalae</taxon>
        <taxon>rosids</taxon>
        <taxon>fabids</taxon>
        <taxon>Rosales</taxon>
        <taxon>Cannabaceae</taxon>
        <taxon>Cannabis</taxon>
    </lineage>
</organism>
<keyword evidence="2" id="KW-1185">Reference proteome</keyword>
<evidence type="ECO:0000313" key="1">
    <source>
        <dbReference type="EMBL" id="KAF4350068.1"/>
    </source>
</evidence>
<dbReference type="EMBL" id="JAATIQ010000612">
    <property type="protein sequence ID" value="KAF4350068.1"/>
    <property type="molecule type" value="Genomic_DNA"/>
</dbReference>
<name>A0A7J6DVF5_CANSA</name>